<dbReference type="GO" id="GO:0004185">
    <property type="term" value="F:serine-type carboxypeptidase activity"/>
    <property type="evidence" value="ECO:0007669"/>
    <property type="project" value="InterPro"/>
</dbReference>
<reference evidence="2" key="1">
    <citation type="journal article" date="2013" name="Nature">
        <title>Draft genome of the wheat A-genome progenitor Triticum urartu.</title>
        <authorList>
            <person name="Ling H.Q."/>
            <person name="Zhao S."/>
            <person name="Liu D."/>
            <person name="Wang J."/>
            <person name="Sun H."/>
            <person name="Zhang C."/>
            <person name="Fan H."/>
            <person name="Li D."/>
            <person name="Dong L."/>
            <person name="Tao Y."/>
            <person name="Gao C."/>
            <person name="Wu H."/>
            <person name="Li Y."/>
            <person name="Cui Y."/>
            <person name="Guo X."/>
            <person name="Zheng S."/>
            <person name="Wang B."/>
            <person name="Yu K."/>
            <person name="Liang Q."/>
            <person name="Yang W."/>
            <person name="Lou X."/>
            <person name="Chen J."/>
            <person name="Feng M."/>
            <person name="Jian J."/>
            <person name="Zhang X."/>
            <person name="Luo G."/>
            <person name="Jiang Y."/>
            <person name="Liu J."/>
            <person name="Wang Z."/>
            <person name="Sha Y."/>
            <person name="Zhang B."/>
            <person name="Wu H."/>
            <person name="Tang D."/>
            <person name="Shen Q."/>
            <person name="Xue P."/>
            <person name="Zou S."/>
            <person name="Wang X."/>
            <person name="Liu X."/>
            <person name="Wang F."/>
            <person name="Yang Y."/>
            <person name="An X."/>
            <person name="Dong Z."/>
            <person name="Zhang K."/>
            <person name="Zhang X."/>
            <person name="Luo M.C."/>
            <person name="Dvorak J."/>
            <person name="Tong Y."/>
            <person name="Wang J."/>
            <person name="Yang H."/>
            <person name="Li Z."/>
            <person name="Wang D."/>
            <person name="Zhang A."/>
            <person name="Wang J."/>
        </authorList>
    </citation>
    <scope>NUCLEOTIDE SEQUENCE</scope>
</reference>
<evidence type="ECO:0000256" key="1">
    <source>
        <dbReference type="ARBA" id="ARBA00009431"/>
    </source>
</evidence>
<dbReference type="AlphaFoldDB" id="M7ZZ52"/>
<dbReference type="Gene3D" id="3.40.50.1820">
    <property type="entry name" value="alpha/beta hydrolase"/>
    <property type="match status" value="1"/>
</dbReference>
<keyword evidence="2" id="KW-0121">Carboxypeptidase</keyword>
<protein>
    <submittedName>
        <fullName evidence="2">Serine carboxypeptidase II-3</fullName>
    </submittedName>
</protein>
<keyword evidence="2" id="KW-0645">Protease</keyword>
<gene>
    <name evidence="2" type="ORF">TRIUR3_05922</name>
</gene>
<dbReference type="GO" id="GO:0006508">
    <property type="term" value="P:proteolysis"/>
    <property type="evidence" value="ECO:0007669"/>
    <property type="project" value="InterPro"/>
</dbReference>
<dbReference type="Pfam" id="PF00450">
    <property type="entry name" value="Peptidase_S10"/>
    <property type="match status" value="1"/>
</dbReference>
<dbReference type="EMBL" id="KD142414">
    <property type="protein sequence ID" value="EMS57650.1"/>
    <property type="molecule type" value="Genomic_DNA"/>
</dbReference>
<comment type="similarity">
    <text evidence="1">Belongs to the peptidase S10 family.</text>
</comment>
<name>M7ZZ52_TRIUA</name>
<dbReference type="InterPro" id="IPR001563">
    <property type="entry name" value="Peptidase_S10"/>
</dbReference>
<dbReference type="InterPro" id="IPR029058">
    <property type="entry name" value="AB_hydrolase_fold"/>
</dbReference>
<evidence type="ECO:0000313" key="2">
    <source>
        <dbReference type="EMBL" id="EMS57650.1"/>
    </source>
</evidence>
<dbReference type="eggNOG" id="KOG1282">
    <property type="taxonomic scope" value="Eukaryota"/>
</dbReference>
<accession>M7ZZ52</accession>
<keyword evidence="2" id="KW-0378">Hydrolase</keyword>
<dbReference type="STRING" id="4572.M7ZZ52"/>
<proteinExistence type="inferred from homology"/>
<sequence length="126" mass="13918">MIGNAVINEGTDKGTFDFYWTHALISDETAAGVNQNCNFTNGAQSNDLCDQANDDGVENLRDIDNYNIYAPNCQTEGLVTPSITPSISQENQTHQETLQFHPGFSSGGRHKILQDTYRSECCRPVD</sequence>
<organism evidence="2">
    <name type="scientific">Triticum urartu</name>
    <name type="common">Red wild einkorn</name>
    <name type="synonym">Crithodium urartu</name>
    <dbReference type="NCBI Taxonomy" id="4572"/>
    <lineage>
        <taxon>Eukaryota</taxon>
        <taxon>Viridiplantae</taxon>
        <taxon>Streptophyta</taxon>
        <taxon>Embryophyta</taxon>
        <taxon>Tracheophyta</taxon>
        <taxon>Spermatophyta</taxon>
        <taxon>Magnoliopsida</taxon>
        <taxon>Liliopsida</taxon>
        <taxon>Poales</taxon>
        <taxon>Poaceae</taxon>
        <taxon>BOP clade</taxon>
        <taxon>Pooideae</taxon>
        <taxon>Triticodae</taxon>
        <taxon>Triticeae</taxon>
        <taxon>Triticinae</taxon>
        <taxon>Triticum</taxon>
    </lineage>
</organism>